<dbReference type="PANTHER" id="PTHR34138">
    <property type="entry name" value="CELL SHAPE-DETERMINING PROTEIN MREC"/>
    <property type="match status" value="1"/>
</dbReference>
<dbReference type="STRING" id="331113.SNE_A00850"/>
<evidence type="ECO:0000313" key="7">
    <source>
        <dbReference type="Proteomes" id="UP000000496"/>
    </source>
</evidence>
<dbReference type="RefSeq" id="WP_013942430.1">
    <property type="nucleotide sequence ID" value="NC_015713.1"/>
</dbReference>
<dbReference type="OrthoDB" id="9808025at2"/>
<reference evidence="6 7" key="2">
    <citation type="journal article" date="2011" name="Mol. Biol. Evol.">
        <title>Unity in variety--the pan-genome of the Chlamydiae.</title>
        <authorList>
            <person name="Collingro A."/>
            <person name="Tischler P."/>
            <person name="Weinmaier T."/>
            <person name="Penz T."/>
            <person name="Heinz E."/>
            <person name="Brunham R.C."/>
            <person name="Read T.D."/>
            <person name="Bavoil P.M."/>
            <person name="Sachse K."/>
            <person name="Kahane S."/>
            <person name="Friedman M.G."/>
            <person name="Rattei T."/>
            <person name="Myers G.S."/>
            <person name="Horn M."/>
        </authorList>
    </citation>
    <scope>NUCLEOTIDE SEQUENCE [LARGE SCALE GENOMIC DNA]</scope>
    <source>
        <strain evidence="7">ATCC VR-1471 / Z</strain>
    </source>
</reference>
<dbReference type="EMBL" id="FR872582">
    <property type="protein sequence ID" value="CCB87963.1"/>
    <property type="molecule type" value="Genomic_DNA"/>
</dbReference>
<dbReference type="eggNOG" id="COG1792">
    <property type="taxonomic scope" value="Bacteria"/>
</dbReference>
<dbReference type="InterPro" id="IPR042175">
    <property type="entry name" value="Cell/Rod_MreC_2"/>
</dbReference>
<dbReference type="HOGENOM" id="CLU_071249_0_0_0"/>
<dbReference type="InterPro" id="IPR042177">
    <property type="entry name" value="Cell/Rod_1"/>
</dbReference>
<dbReference type="PANTHER" id="PTHR34138:SF1">
    <property type="entry name" value="CELL SHAPE-DETERMINING PROTEIN MREC"/>
    <property type="match status" value="1"/>
</dbReference>
<protein>
    <recommendedName>
        <fullName evidence="2">Cell shape-determining protein MreC</fullName>
    </recommendedName>
    <alternativeName>
        <fullName evidence="4">Cell shape protein MreC</fullName>
    </alternativeName>
</protein>
<dbReference type="Gene3D" id="2.40.10.350">
    <property type="entry name" value="Rod shape-determining protein MreC, domain 2"/>
    <property type="match status" value="1"/>
</dbReference>
<dbReference type="Gene3D" id="2.40.10.340">
    <property type="entry name" value="Rod shape-determining protein MreC, domain 1"/>
    <property type="match status" value="1"/>
</dbReference>
<feature type="domain" description="Rod shape-determining protein MreC beta-barrel core" evidence="5">
    <location>
        <begin position="313"/>
        <end position="372"/>
    </location>
</feature>
<evidence type="ECO:0000313" key="6">
    <source>
        <dbReference type="EMBL" id="CCB87963.1"/>
    </source>
</evidence>
<keyword evidence="7" id="KW-1185">Reference proteome</keyword>
<dbReference type="AlphaFoldDB" id="F8L582"/>
<reference key="1">
    <citation type="journal article" date="2011" name="Mol. Biol. Evol.">
        <title>Unity in variety -- the pan-genome of the Chlamydiae.</title>
        <authorList>
            <person name="Collingro A."/>
            <person name="Tischler P."/>
            <person name="Weinmaier T."/>
            <person name="Penz T."/>
            <person name="Heinz E."/>
            <person name="Brunham R.C."/>
            <person name="Read T.D."/>
            <person name="Bavoil P.M."/>
            <person name="Sachse K."/>
            <person name="Kahane S."/>
            <person name="Friedman M.G."/>
            <person name="Rattei T."/>
            <person name="Myers G.S.A."/>
            <person name="Horn M."/>
        </authorList>
    </citation>
    <scope>NUCLEOTIDE SEQUENCE</scope>
    <source>
        <strain>Z</strain>
    </source>
</reference>
<dbReference type="Proteomes" id="UP000000496">
    <property type="component" value="Chromosome gsn.131"/>
</dbReference>
<evidence type="ECO:0000256" key="3">
    <source>
        <dbReference type="ARBA" id="ARBA00022960"/>
    </source>
</evidence>
<evidence type="ECO:0000256" key="4">
    <source>
        <dbReference type="ARBA" id="ARBA00032089"/>
    </source>
</evidence>
<dbReference type="Pfam" id="PF04085">
    <property type="entry name" value="MreC"/>
    <property type="match status" value="2"/>
</dbReference>
<feature type="domain" description="Rod shape-determining protein MreC beta-barrel core" evidence="5">
    <location>
        <begin position="132"/>
        <end position="210"/>
    </location>
</feature>
<proteinExistence type="inferred from homology"/>
<dbReference type="GO" id="GO:0005886">
    <property type="term" value="C:plasma membrane"/>
    <property type="evidence" value="ECO:0007669"/>
    <property type="project" value="TreeGrafter"/>
</dbReference>
<dbReference type="InterPro" id="IPR055342">
    <property type="entry name" value="MreC_beta-barrel_core"/>
</dbReference>
<comment type="similarity">
    <text evidence="1">Belongs to the MreC family.</text>
</comment>
<evidence type="ECO:0000256" key="2">
    <source>
        <dbReference type="ARBA" id="ARBA00013855"/>
    </source>
</evidence>
<dbReference type="GO" id="GO:0008360">
    <property type="term" value="P:regulation of cell shape"/>
    <property type="evidence" value="ECO:0007669"/>
    <property type="project" value="UniProtKB-KW"/>
</dbReference>
<sequence>MKRKSYRPYVLLSLLLFGCLNLPSFIVTPIRLGAVSISHPLWKKMFILSQSFALVPSVSKEFHDEHQRQLEAENGKLMRQNEQLKKRLLSDDRIESHYKNLKNEVSDPFFVRRQTHLKTRLELEAKSLYAQVIYRQPSAWSSSLWVDVGRRDNEALGFTVVGVNSPVLSGGHLIGIIEDVGEKQSRVRLVTDSSLVVSVRVVRGLTQKHEMLQLVDKLSLALALQGERLLSTEEEQILGEKLNGLKESLQKDAGTKYLAKGELFGTSSPLWRSRSPVLKGVGFNYDFEDAEGPARELRTGKPYSHLIQDRGIALIQEGDLLVTTGFDGIFPADLPVAFVSKVEPLKEGETSYSIEAKLCASEIEDISSVVILPSLEVMREER</sequence>
<accession>F8L582</accession>
<dbReference type="PROSITE" id="PS51257">
    <property type="entry name" value="PROKAR_LIPOPROTEIN"/>
    <property type="match status" value="1"/>
</dbReference>
<gene>
    <name evidence="6" type="ordered locus">SNE_A00850</name>
</gene>
<name>F8L582_SIMNZ</name>
<evidence type="ECO:0000259" key="5">
    <source>
        <dbReference type="Pfam" id="PF04085"/>
    </source>
</evidence>
<evidence type="ECO:0000256" key="1">
    <source>
        <dbReference type="ARBA" id="ARBA00009369"/>
    </source>
</evidence>
<dbReference type="KEGG" id="sng:SNE_A00850"/>
<keyword evidence="3" id="KW-0133">Cell shape</keyword>
<organism evidence="6 7">
    <name type="scientific">Simkania negevensis (strain ATCC VR-1471 / DSM 27360 / Z)</name>
    <dbReference type="NCBI Taxonomy" id="331113"/>
    <lineage>
        <taxon>Bacteria</taxon>
        <taxon>Pseudomonadati</taxon>
        <taxon>Chlamydiota</taxon>
        <taxon>Chlamydiia</taxon>
        <taxon>Parachlamydiales</taxon>
        <taxon>Simkaniaceae</taxon>
        <taxon>Simkania</taxon>
    </lineage>
</organism>
<dbReference type="InterPro" id="IPR007221">
    <property type="entry name" value="MreC"/>
</dbReference>